<feature type="binding site" evidence="2">
    <location>
        <position position="70"/>
    </location>
    <ligand>
        <name>substrate</name>
    </ligand>
</feature>
<organism evidence="3 4">
    <name type="scientific">Fructilactobacillus fructivorans</name>
    <dbReference type="NCBI Taxonomy" id="1614"/>
    <lineage>
        <taxon>Bacteria</taxon>
        <taxon>Bacillati</taxon>
        <taxon>Bacillota</taxon>
        <taxon>Bacilli</taxon>
        <taxon>Lactobacillales</taxon>
        <taxon>Lactobacillaceae</taxon>
        <taxon>Fructilactobacillus</taxon>
    </lineage>
</organism>
<gene>
    <name evidence="3" type="ORF">LfDm3_0119</name>
</gene>
<evidence type="ECO:0000256" key="2">
    <source>
        <dbReference type="HAMAP-Rule" id="MF_01139"/>
    </source>
</evidence>
<dbReference type="GO" id="GO:0005829">
    <property type="term" value="C:cytosol"/>
    <property type="evidence" value="ECO:0007669"/>
    <property type="project" value="TreeGrafter"/>
</dbReference>
<feature type="binding site" evidence="2">
    <location>
        <position position="190"/>
    </location>
    <ligand>
        <name>substrate</name>
    </ligand>
</feature>
<evidence type="ECO:0000313" key="3">
    <source>
        <dbReference type="EMBL" id="KID42667.1"/>
    </source>
</evidence>
<dbReference type="GO" id="GO:0008834">
    <property type="term" value="F:ditrans,polycis-undecaprenyl-diphosphate synthase [(2E,6E)-farnesyl-diphosphate specific] activity"/>
    <property type="evidence" value="ECO:0007669"/>
    <property type="project" value="TreeGrafter"/>
</dbReference>
<dbReference type="GO" id="GO:0016094">
    <property type="term" value="P:polyprenol biosynthetic process"/>
    <property type="evidence" value="ECO:0007669"/>
    <property type="project" value="TreeGrafter"/>
</dbReference>
<feature type="binding site" evidence="2">
    <location>
        <begin position="20"/>
        <end position="23"/>
    </location>
    <ligand>
        <name>substrate</name>
    </ligand>
</feature>
<dbReference type="CDD" id="cd00475">
    <property type="entry name" value="Cis_IPPS"/>
    <property type="match status" value="1"/>
</dbReference>
<dbReference type="InterPro" id="IPR018520">
    <property type="entry name" value="UPP_synth-like_CS"/>
</dbReference>
<dbReference type="GO" id="GO:0000287">
    <property type="term" value="F:magnesium ion binding"/>
    <property type="evidence" value="ECO:0007669"/>
    <property type="project" value="UniProtKB-UniRule"/>
</dbReference>
<feature type="binding site" evidence="2">
    <location>
        <position position="24"/>
    </location>
    <ligand>
        <name>substrate</name>
    </ligand>
</feature>
<keyword evidence="1 2" id="KW-0808">Transferase</keyword>
<keyword evidence="2" id="KW-0460">Magnesium</keyword>
<feature type="active site" evidence="2">
    <location>
        <position position="19"/>
    </location>
</feature>
<dbReference type="NCBIfam" id="NF011405">
    <property type="entry name" value="PRK14830.1"/>
    <property type="match status" value="1"/>
</dbReference>
<dbReference type="AlphaFoldDB" id="A0A0C1PPF3"/>
<dbReference type="InterPro" id="IPR001441">
    <property type="entry name" value="UPP_synth-like"/>
</dbReference>
<sequence>MTNELDNANIPNHVAIIMDGNGRWAKKRHLPRIAGHKRGMEVVKDITTEASNLGVRVLTLYAFSTENWKRPEKEVRYLMSLPAKFFDDFVPSLIKNNVRVATIGDISGLPEQTQKAVYDAINDTKECTGMILNFALNYGSRDEIVHGIKEIAEKVKNGTMNINDISDKTVSDHLMTSFLGENADPDLLIRTSGEERVSNFLLWQIAYSELEFVDQYWPDFTPENFKNTIIQFQQRHRRFGGLDAK</sequence>
<comment type="subunit">
    <text evidence="2">Homodimer.</text>
</comment>
<feature type="active site" description="Proton acceptor" evidence="2">
    <location>
        <position position="67"/>
    </location>
</feature>
<feature type="binding site" evidence="2">
    <location>
        <begin position="196"/>
        <end position="198"/>
    </location>
    <ligand>
        <name>substrate</name>
    </ligand>
</feature>
<dbReference type="HAMAP" id="MF_01139">
    <property type="entry name" value="ISPT"/>
    <property type="match status" value="1"/>
</dbReference>
<proteinExistence type="inferred from homology"/>
<dbReference type="PANTHER" id="PTHR10291">
    <property type="entry name" value="DEHYDRODOLICHYL DIPHOSPHATE SYNTHASE FAMILY MEMBER"/>
    <property type="match status" value="1"/>
</dbReference>
<feature type="binding site" evidence="2">
    <location>
        <begin position="64"/>
        <end position="66"/>
    </location>
    <ligand>
        <name>substrate</name>
    </ligand>
</feature>
<comment type="cofactor">
    <cofactor evidence="2">
        <name>Mg(2+)</name>
        <dbReference type="ChEBI" id="CHEBI:18420"/>
    </cofactor>
    <text evidence="2">Binds 2 magnesium ions per subunit.</text>
</comment>
<feature type="binding site" evidence="2">
    <location>
        <position position="19"/>
    </location>
    <ligand>
        <name>Mg(2+)</name>
        <dbReference type="ChEBI" id="CHEBI:18420"/>
    </ligand>
</feature>
<feature type="binding site" evidence="2">
    <location>
        <position position="209"/>
    </location>
    <ligand>
        <name>Mg(2+)</name>
        <dbReference type="ChEBI" id="CHEBI:18420"/>
    </ligand>
</feature>
<feature type="binding site" evidence="2">
    <location>
        <position position="68"/>
    </location>
    <ligand>
        <name>substrate</name>
    </ligand>
</feature>
<evidence type="ECO:0000313" key="4">
    <source>
        <dbReference type="Proteomes" id="UP000031397"/>
    </source>
</evidence>
<comment type="function">
    <text evidence="2">Catalyzes the condensation of isopentenyl diphosphate (IPP) with allylic pyrophosphates generating different type of terpenoids.</text>
</comment>
<dbReference type="EC" id="2.5.1.-" evidence="2"/>
<dbReference type="GeneID" id="74912824"/>
<dbReference type="PATRIC" id="fig|1614.7.peg.111"/>
<dbReference type="Proteomes" id="UP000031397">
    <property type="component" value="Unassembled WGS sequence"/>
</dbReference>
<reference evidence="3 4" key="1">
    <citation type="submission" date="2014-06" db="EMBL/GenBank/DDBJ databases">
        <title>Functional and comparative genomic analyses of the Drosophila gut microbiota identify candidate symbiosis factors.</title>
        <authorList>
            <person name="Newell P.D."/>
            <person name="Chaston J.M."/>
            <person name="Douglas A.E."/>
        </authorList>
    </citation>
    <scope>NUCLEOTIDE SEQUENCE [LARGE SCALE GENOMIC DNA]</scope>
    <source>
        <strain evidence="3 4">DmCS_002</strain>
    </source>
</reference>
<keyword evidence="2" id="KW-0479">Metal-binding</keyword>
<dbReference type="PROSITE" id="PS01066">
    <property type="entry name" value="UPP_SYNTHASE"/>
    <property type="match status" value="1"/>
</dbReference>
<accession>A0A0C1PPF3</accession>
<name>A0A0C1PPF3_9LACO</name>
<comment type="caution">
    <text evidence="3">The sequence shown here is derived from an EMBL/GenBank/DDBJ whole genome shotgun (WGS) entry which is preliminary data.</text>
</comment>
<evidence type="ECO:0000256" key="1">
    <source>
        <dbReference type="ARBA" id="ARBA00022679"/>
    </source>
</evidence>
<dbReference type="OrthoDB" id="4191603at2"/>
<dbReference type="RefSeq" id="WP_039143041.1">
    <property type="nucleotide sequence ID" value="NZ_JOJZ01000007.1"/>
</dbReference>
<dbReference type="Pfam" id="PF01255">
    <property type="entry name" value="Prenyltransf"/>
    <property type="match status" value="1"/>
</dbReference>
<comment type="similarity">
    <text evidence="2">Belongs to the UPP synthase family.</text>
</comment>
<dbReference type="FunFam" id="3.40.1180.10:FF:000001">
    <property type="entry name" value="(2E,6E)-farnesyl-diphosphate-specific ditrans,polycis-undecaprenyl-diphosphate synthase"/>
    <property type="match status" value="1"/>
</dbReference>
<dbReference type="InterPro" id="IPR036424">
    <property type="entry name" value="UPP_synth-like_sf"/>
</dbReference>
<feature type="binding site" evidence="2">
    <location>
        <position position="32"/>
    </location>
    <ligand>
        <name>substrate</name>
    </ligand>
</feature>
<feature type="binding site" evidence="2">
    <location>
        <position position="36"/>
    </location>
    <ligand>
        <name>substrate</name>
    </ligand>
</feature>
<dbReference type="SUPFAM" id="SSF64005">
    <property type="entry name" value="Undecaprenyl diphosphate synthase"/>
    <property type="match status" value="1"/>
</dbReference>
<keyword evidence="4" id="KW-1185">Reference proteome</keyword>
<dbReference type="NCBIfam" id="TIGR00055">
    <property type="entry name" value="uppS"/>
    <property type="match status" value="1"/>
</dbReference>
<dbReference type="Gene3D" id="3.40.1180.10">
    <property type="entry name" value="Decaprenyl diphosphate synthase-like"/>
    <property type="match status" value="1"/>
</dbReference>
<dbReference type="EMBL" id="JOJZ01000007">
    <property type="protein sequence ID" value="KID42667.1"/>
    <property type="molecule type" value="Genomic_DNA"/>
</dbReference>
<dbReference type="PANTHER" id="PTHR10291:SF0">
    <property type="entry name" value="DEHYDRODOLICHYL DIPHOSPHATE SYNTHASE 2"/>
    <property type="match status" value="1"/>
</dbReference>
<dbReference type="GO" id="GO:0030145">
    <property type="term" value="F:manganese ion binding"/>
    <property type="evidence" value="ECO:0007669"/>
    <property type="project" value="TreeGrafter"/>
</dbReference>
<protein>
    <recommendedName>
        <fullName evidence="2">Isoprenyl transferase</fullName>
        <ecNumber evidence="2">2.5.1.-</ecNumber>
    </recommendedName>
</protein>